<keyword evidence="3" id="KW-1185">Reference proteome</keyword>
<evidence type="ECO:0000313" key="3">
    <source>
        <dbReference type="Proteomes" id="UP001183615"/>
    </source>
</evidence>
<dbReference type="Proteomes" id="UP001183615">
    <property type="component" value="Unassembled WGS sequence"/>
</dbReference>
<protein>
    <recommendedName>
        <fullName evidence="4">Secreted protein</fullName>
    </recommendedName>
</protein>
<sequence>MIRTHRGPAGATRRTAVSACVLAVVALLCAIGLCTPSAAHGGGEGPRLHTSIEPDMDYEEPGSSCHGGPGMPADPVPPPPVPLHVPAPDPVPRAALDCAAPGPAGPVHDAVPSVDLHRLQIQRT</sequence>
<feature type="region of interest" description="Disordered" evidence="1">
    <location>
        <begin position="36"/>
        <end position="110"/>
    </location>
</feature>
<evidence type="ECO:0000256" key="1">
    <source>
        <dbReference type="SAM" id="MobiDB-lite"/>
    </source>
</evidence>
<comment type="caution">
    <text evidence="2">The sequence shown here is derived from an EMBL/GenBank/DDBJ whole genome shotgun (WGS) entry which is preliminary data.</text>
</comment>
<feature type="compositionally biased region" description="Pro residues" evidence="1">
    <location>
        <begin position="72"/>
        <end position="91"/>
    </location>
</feature>
<accession>A0ABU2SBK1</accession>
<organism evidence="2 3">
    <name type="scientific">Streptomyces johnsoniae</name>
    <dbReference type="NCBI Taxonomy" id="3075532"/>
    <lineage>
        <taxon>Bacteria</taxon>
        <taxon>Bacillati</taxon>
        <taxon>Actinomycetota</taxon>
        <taxon>Actinomycetes</taxon>
        <taxon>Kitasatosporales</taxon>
        <taxon>Streptomycetaceae</taxon>
        <taxon>Streptomyces</taxon>
    </lineage>
</organism>
<evidence type="ECO:0000313" key="2">
    <source>
        <dbReference type="EMBL" id="MDT0445789.1"/>
    </source>
</evidence>
<evidence type="ECO:0008006" key="4">
    <source>
        <dbReference type="Google" id="ProtNLM"/>
    </source>
</evidence>
<dbReference type="EMBL" id="JAVREV010000015">
    <property type="protein sequence ID" value="MDT0445789.1"/>
    <property type="molecule type" value="Genomic_DNA"/>
</dbReference>
<dbReference type="RefSeq" id="WP_311619963.1">
    <property type="nucleotide sequence ID" value="NZ_JAVREV010000015.1"/>
</dbReference>
<gene>
    <name evidence="2" type="ORF">RM779_24780</name>
</gene>
<name>A0ABU2SBK1_9ACTN</name>
<proteinExistence type="predicted"/>
<reference evidence="3" key="1">
    <citation type="submission" date="2023-07" db="EMBL/GenBank/DDBJ databases">
        <title>30 novel species of actinomycetes from the DSMZ collection.</title>
        <authorList>
            <person name="Nouioui I."/>
        </authorList>
    </citation>
    <scope>NUCLEOTIDE SEQUENCE [LARGE SCALE GENOMIC DNA]</scope>
    <source>
        <strain evidence="3">DSM 41886</strain>
    </source>
</reference>